<keyword evidence="4" id="KW-0472">Membrane</keyword>
<evidence type="ECO:0000256" key="1">
    <source>
        <dbReference type="ARBA" id="ARBA00004370"/>
    </source>
</evidence>
<dbReference type="PANTHER" id="PTHR11863">
    <property type="entry name" value="STEROL DESATURASE"/>
    <property type="match status" value="1"/>
</dbReference>
<sequence length="180" mass="19744">MALGHDVVQYLTHRYLLHSSNKKMMRLLRHSVHHTTTASRGISACYMSSGDFFLEIILPYLVPLILVGGGGVDIRFHYLVAGLGSMGGVYEHSGYDFGVLLQSLGEQSNSMDKAKDSKLHVPLSLTWILGGILDNRSHGEHHAQANVSFADGFGSPGICDTLFGTRFNLSQGKRALRDKE</sequence>
<gene>
    <name evidence="6" type="ORF">N7476_008070</name>
</gene>
<accession>A0A9W9L270</accession>
<dbReference type="InterPro" id="IPR050307">
    <property type="entry name" value="Sterol_Desaturase_Related"/>
</dbReference>
<dbReference type="GO" id="GO:0008610">
    <property type="term" value="P:lipid biosynthetic process"/>
    <property type="evidence" value="ECO:0007669"/>
    <property type="project" value="InterPro"/>
</dbReference>
<dbReference type="EMBL" id="JAPZBO010000008">
    <property type="protein sequence ID" value="KAJ5307414.1"/>
    <property type="molecule type" value="Genomic_DNA"/>
</dbReference>
<evidence type="ECO:0000313" key="6">
    <source>
        <dbReference type="EMBL" id="KAJ5307414.1"/>
    </source>
</evidence>
<dbReference type="Proteomes" id="UP001147746">
    <property type="component" value="Unassembled WGS sequence"/>
</dbReference>
<evidence type="ECO:0000313" key="7">
    <source>
        <dbReference type="Proteomes" id="UP001147746"/>
    </source>
</evidence>
<dbReference type="AlphaFoldDB" id="A0A9W9L270"/>
<keyword evidence="2" id="KW-0812">Transmembrane</keyword>
<protein>
    <recommendedName>
        <fullName evidence="5">Fatty acid hydroxylase domain-containing protein</fullName>
    </recommendedName>
</protein>
<keyword evidence="7" id="KW-1185">Reference proteome</keyword>
<dbReference type="GO" id="GO:0016491">
    <property type="term" value="F:oxidoreductase activity"/>
    <property type="evidence" value="ECO:0007669"/>
    <property type="project" value="InterPro"/>
</dbReference>
<comment type="caution">
    <text evidence="6">The sequence shown here is derived from an EMBL/GenBank/DDBJ whole genome shotgun (WGS) entry which is preliminary data.</text>
</comment>
<dbReference type="GO" id="GO:0005506">
    <property type="term" value="F:iron ion binding"/>
    <property type="evidence" value="ECO:0007669"/>
    <property type="project" value="InterPro"/>
</dbReference>
<comment type="subcellular location">
    <subcellularLocation>
        <location evidence="1">Membrane</location>
    </subcellularLocation>
</comment>
<dbReference type="OrthoDB" id="408954at2759"/>
<proteinExistence type="predicted"/>
<dbReference type="Pfam" id="PF04116">
    <property type="entry name" value="FA_hydroxylase"/>
    <property type="match status" value="1"/>
</dbReference>
<evidence type="ECO:0000256" key="2">
    <source>
        <dbReference type="ARBA" id="ARBA00022692"/>
    </source>
</evidence>
<evidence type="ECO:0000259" key="5">
    <source>
        <dbReference type="Pfam" id="PF04116"/>
    </source>
</evidence>
<dbReference type="InterPro" id="IPR006694">
    <property type="entry name" value="Fatty_acid_hydroxylase"/>
</dbReference>
<reference evidence="6" key="2">
    <citation type="journal article" date="2023" name="IMA Fungus">
        <title>Comparative genomic study of the Penicillium genus elucidates a diverse pangenome and 15 lateral gene transfer events.</title>
        <authorList>
            <person name="Petersen C."/>
            <person name="Sorensen T."/>
            <person name="Nielsen M.R."/>
            <person name="Sondergaard T.E."/>
            <person name="Sorensen J.L."/>
            <person name="Fitzpatrick D.A."/>
            <person name="Frisvad J.C."/>
            <person name="Nielsen K.L."/>
        </authorList>
    </citation>
    <scope>NUCLEOTIDE SEQUENCE</scope>
    <source>
        <strain evidence="6">IBT 21472</strain>
    </source>
</reference>
<name>A0A9W9L270_9EURO</name>
<keyword evidence="3" id="KW-1133">Transmembrane helix</keyword>
<dbReference type="GO" id="GO:0016020">
    <property type="term" value="C:membrane"/>
    <property type="evidence" value="ECO:0007669"/>
    <property type="project" value="UniProtKB-SubCell"/>
</dbReference>
<organism evidence="6 7">
    <name type="scientific">Penicillium atrosanguineum</name>
    <dbReference type="NCBI Taxonomy" id="1132637"/>
    <lineage>
        <taxon>Eukaryota</taxon>
        <taxon>Fungi</taxon>
        <taxon>Dikarya</taxon>
        <taxon>Ascomycota</taxon>
        <taxon>Pezizomycotina</taxon>
        <taxon>Eurotiomycetes</taxon>
        <taxon>Eurotiomycetidae</taxon>
        <taxon>Eurotiales</taxon>
        <taxon>Aspergillaceae</taxon>
        <taxon>Penicillium</taxon>
    </lineage>
</organism>
<evidence type="ECO:0000256" key="3">
    <source>
        <dbReference type="ARBA" id="ARBA00022989"/>
    </source>
</evidence>
<evidence type="ECO:0000256" key="4">
    <source>
        <dbReference type="ARBA" id="ARBA00023136"/>
    </source>
</evidence>
<feature type="domain" description="Fatty acid hydroxylase" evidence="5">
    <location>
        <begin position="2"/>
        <end position="165"/>
    </location>
</feature>
<reference evidence="6" key="1">
    <citation type="submission" date="2022-12" db="EMBL/GenBank/DDBJ databases">
        <authorList>
            <person name="Petersen C."/>
        </authorList>
    </citation>
    <scope>NUCLEOTIDE SEQUENCE</scope>
    <source>
        <strain evidence="6">IBT 21472</strain>
    </source>
</reference>